<dbReference type="GO" id="GO:0006891">
    <property type="term" value="P:intra-Golgi vesicle-mediated transport"/>
    <property type="evidence" value="ECO:0007669"/>
    <property type="project" value="TreeGrafter"/>
</dbReference>
<evidence type="ECO:0000256" key="1">
    <source>
        <dbReference type="ARBA" id="ARBA00004255"/>
    </source>
</evidence>
<dbReference type="AlphaFoldDB" id="A0A4P9ZZ64"/>
<dbReference type="InterPro" id="IPR006822">
    <property type="entry name" value="Coatomer_esu"/>
</dbReference>
<keyword evidence="7 11" id="KW-0653">Protein transport</keyword>
<organism evidence="12 13">
    <name type="scientific">Dimargaris cristalligena</name>
    <dbReference type="NCBI Taxonomy" id="215637"/>
    <lineage>
        <taxon>Eukaryota</taxon>
        <taxon>Fungi</taxon>
        <taxon>Fungi incertae sedis</taxon>
        <taxon>Zoopagomycota</taxon>
        <taxon>Kickxellomycotina</taxon>
        <taxon>Dimargaritomycetes</taxon>
        <taxon>Dimargaritales</taxon>
        <taxon>Dimargaritaceae</taxon>
        <taxon>Dimargaris</taxon>
    </lineage>
</organism>
<dbReference type="PIRSF" id="PIRSF016478">
    <property type="entry name" value="Coatomer_esu"/>
    <property type="match status" value="1"/>
</dbReference>
<reference evidence="13" key="1">
    <citation type="journal article" date="2018" name="Nat. Microbiol.">
        <title>Leveraging single-cell genomics to expand the fungal tree of life.</title>
        <authorList>
            <person name="Ahrendt S.R."/>
            <person name="Quandt C.A."/>
            <person name="Ciobanu D."/>
            <person name="Clum A."/>
            <person name="Salamov A."/>
            <person name="Andreopoulos B."/>
            <person name="Cheng J.F."/>
            <person name="Woyke T."/>
            <person name="Pelin A."/>
            <person name="Henrissat B."/>
            <person name="Reynolds N.K."/>
            <person name="Benny G.L."/>
            <person name="Smith M.E."/>
            <person name="James T.Y."/>
            <person name="Grigoriev I.V."/>
        </authorList>
    </citation>
    <scope>NUCLEOTIDE SEQUENCE [LARGE SCALE GENOMIC DNA]</scope>
    <source>
        <strain evidence="13">RSA 468</strain>
    </source>
</reference>
<dbReference type="Proteomes" id="UP000268162">
    <property type="component" value="Unassembled WGS sequence"/>
</dbReference>
<dbReference type="Gene3D" id="1.25.40.10">
    <property type="entry name" value="Tetratricopeptide repeat domain"/>
    <property type="match status" value="1"/>
</dbReference>
<evidence type="ECO:0000256" key="7">
    <source>
        <dbReference type="ARBA" id="ARBA00022927"/>
    </source>
</evidence>
<comment type="function">
    <text evidence="11">The coatomer is a cytosolic protein complex that binds to dilysine motifs and reversibly associates with Golgi non-clathrin-coated vesicles, which further mediate biosynthetic protein transport from the ER, via the Golgi up to the trans Golgi network. The coatomer complex is required for budding from Golgi membranes, and is essential for the retrograde Golgi-to-ER transport of dilysine-tagged proteins.</text>
</comment>
<evidence type="ECO:0000256" key="10">
    <source>
        <dbReference type="ARBA" id="ARBA00023329"/>
    </source>
</evidence>
<comment type="similarity">
    <text evidence="3 11">Belongs to the COPE family.</text>
</comment>
<evidence type="ECO:0000256" key="5">
    <source>
        <dbReference type="ARBA" id="ARBA00022490"/>
    </source>
</evidence>
<sequence>MSEAIIALRNHLHLGAYQQVINQLSQRNLSSSNYEQDPNVLIQKCLLYRAYLGQAKYNLILTDLEPTASSPTELQAIRTLAQLQQFQTKSQLSSRPHLAAARALVAEPVNLVNPQVVVSVATIFYRLGQLEEALRTLAHCPKDLECLALTIQTLLFLDRTDLAQREVANLKSWAEDDSLAVLMEAWVNLRLGGSKYRDALYIFEELAQASPVPTIKLLTSQAICNLHLGRLPEAESLLLEALDKDSNDPDVLANMVVCSTLMQKPSEVRARYLNQLREAAPSHPLVATLDHQDAMFDECAAKA</sequence>
<evidence type="ECO:0000256" key="8">
    <source>
        <dbReference type="ARBA" id="ARBA00023034"/>
    </source>
</evidence>
<keyword evidence="4 11" id="KW-0813">Transport</keyword>
<keyword evidence="9 11" id="KW-0472">Membrane</keyword>
<keyword evidence="5 11" id="KW-0963">Cytoplasm</keyword>
<evidence type="ECO:0000313" key="12">
    <source>
        <dbReference type="EMBL" id="RKP38371.1"/>
    </source>
</evidence>
<dbReference type="Pfam" id="PF04733">
    <property type="entry name" value="Coatomer_E"/>
    <property type="match status" value="1"/>
</dbReference>
<dbReference type="GO" id="GO:0030126">
    <property type="term" value="C:COPI vesicle coat"/>
    <property type="evidence" value="ECO:0007669"/>
    <property type="project" value="TreeGrafter"/>
</dbReference>
<dbReference type="PANTHER" id="PTHR10805">
    <property type="entry name" value="COATOMER SUBUNIT EPSILON"/>
    <property type="match status" value="1"/>
</dbReference>
<dbReference type="PANTHER" id="PTHR10805:SF0">
    <property type="entry name" value="COATOMER SUBUNIT EPSILON"/>
    <property type="match status" value="1"/>
</dbReference>
<evidence type="ECO:0000256" key="9">
    <source>
        <dbReference type="ARBA" id="ARBA00023136"/>
    </source>
</evidence>
<dbReference type="GO" id="GO:0015031">
    <property type="term" value="P:protein transport"/>
    <property type="evidence" value="ECO:0007669"/>
    <property type="project" value="UniProtKB-UniRule"/>
</dbReference>
<dbReference type="InterPro" id="IPR011990">
    <property type="entry name" value="TPR-like_helical_dom_sf"/>
</dbReference>
<gene>
    <name evidence="12" type="ORF">BJ085DRAFT_24704</name>
</gene>
<comment type="subcellular location">
    <subcellularLocation>
        <location evidence="2">Cytoplasmic vesicle</location>
        <location evidence="2">COPI-coated vesicle membrane</location>
        <topology evidence="2">Peripheral membrane protein</topology>
        <orientation evidence="2">Cytoplasmic side</orientation>
    </subcellularLocation>
    <subcellularLocation>
        <location evidence="1">Golgi apparatus membrane</location>
        <topology evidence="1">Peripheral membrane protein</topology>
        <orientation evidence="1">Cytoplasmic side</orientation>
    </subcellularLocation>
</comment>
<evidence type="ECO:0000256" key="11">
    <source>
        <dbReference type="PIRNR" id="PIRNR016478"/>
    </source>
</evidence>
<dbReference type="GO" id="GO:0006890">
    <property type="term" value="P:retrograde vesicle-mediated transport, Golgi to endoplasmic reticulum"/>
    <property type="evidence" value="ECO:0007669"/>
    <property type="project" value="UniProtKB-UniRule"/>
</dbReference>
<dbReference type="SUPFAM" id="SSF48452">
    <property type="entry name" value="TPR-like"/>
    <property type="match status" value="1"/>
</dbReference>
<dbReference type="GO" id="GO:0000139">
    <property type="term" value="C:Golgi membrane"/>
    <property type="evidence" value="ECO:0007669"/>
    <property type="project" value="UniProtKB-SubCell"/>
</dbReference>
<evidence type="ECO:0000256" key="2">
    <source>
        <dbReference type="ARBA" id="ARBA00004347"/>
    </source>
</evidence>
<name>A0A4P9ZZ64_9FUNG</name>
<protein>
    <recommendedName>
        <fullName evidence="11">Coatomer subunit epsilon</fullName>
    </recommendedName>
</protein>
<dbReference type="GO" id="GO:0006888">
    <property type="term" value="P:endoplasmic reticulum to Golgi vesicle-mediated transport"/>
    <property type="evidence" value="ECO:0007669"/>
    <property type="project" value="TreeGrafter"/>
</dbReference>
<evidence type="ECO:0000313" key="13">
    <source>
        <dbReference type="Proteomes" id="UP000268162"/>
    </source>
</evidence>
<dbReference type="GO" id="GO:0005198">
    <property type="term" value="F:structural molecule activity"/>
    <property type="evidence" value="ECO:0007669"/>
    <property type="project" value="UniProtKB-UniRule"/>
</dbReference>
<accession>A0A4P9ZZ64</accession>
<evidence type="ECO:0000256" key="4">
    <source>
        <dbReference type="ARBA" id="ARBA00022448"/>
    </source>
</evidence>
<keyword evidence="10 11" id="KW-0968">Cytoplasmic vesicle</keyword>
<dbReference type="EMBL" id="ML002375">
    <property type="protein sequence ID" value="RKP38371.1"/>
    <property type="molecule type" value="Genomic_DNA"/>
</dbReference>
<keyword evidence="8 11" id="KW-0333">Golgi apparatus</keyword>
<evidence type="ECO:0000256" key="3">
    <source>
        <dbReference type="ARBA" id="ARBA00008827"/>
    </source>
</evidence>
<proteinExistence type="inferred from homology"/>
<keyword evidence="6 11" id="KW-0931">ER-Golgi transport</keyword>
<keyword evidence="13" id="KW-1185">Reference proteome</keyword>
<evidence type="ECO:0000256" key="6">
    <source>
        <dbReference type="ARBA" id="ARBA00022892"/>
    </source>
</evidence>
<dbReference type="STRING" id="215637.A0A4P9ZZ64"/>